<dbReference type="Gramene" id="ERN05957">
    <property type="protein sequence ID" value="ERN05957"/>
    <property type="gene ID" value="AMTR_s00145p00084930"/>
</dbReference>
<dbReference type="NCBIfam" id="TIGR00756">
    <property type="entry name" value="PPR"/>
    <property type="match status" value="5"/>
</dbReference>
<evidence type="ECO:0000256" key="2">
    <source>
        <dbReference type="PROSITE-ProRule" id="PRU00708"/>
    </source>
</evidence>
<feature type="repeat" description="PPR" evidence="2">
    <location>
        <begin position="224"/>
        <end position="258"/>
    </location>
</feature>
<dbReference type="GO" id="GO:0099402">
    <property type="term" value="P:plant organ development"/>
    <property type="evidence" value="ECO:0007669"/>
    <property type="project" value="UniProtKB-ARBA"/>
</dbReference>
<dbReference type="GO" id="GO:0009451">
    <property type="term" value="P:RNA modification"/>
    <property type="evidence" value="ECO:0007669"/>
    <property type="project" value="InterPro"/>
</dbReference>
<dbReference type="KEGG" id="atr:18434143"/>
<organism evidence="3 4">
    <name type="scientific">Amborella trichopoda</name>
    <dbReference type="NCBI Taxonomy" id="13333"/>
    <lineage>
        <taxon>Eukaryota</taxon>
        <taxon>Viridiplantae</taxon>
        <taxon>Streptophyta</taxon>
        <taxon>Embryophyta</taxon>
        <taxon>Tracheophyta</taxon>
        <taxon>Spermatophyta</taxon>
        <taxon>Magnoliopsida</taxon>
        <taxon>Amborellales</taxon>
        <taxon>Amborellaceae</taxon>
        <taxon>Amborella</taxon>
    </lineage>
</organism>
<dbReference type="InterPro" id="IPR046960">
    <property type="entry name" value="PPR_At4g14850-like_plant"/>
</dbReference>
<feature type="repeat" description="PPR" evidence="2">
    <location>
        <begin position="92"/>
        <end position="126"/>
    </location>
</feature>
<dbReference type="OrthoDB" id="185373at2759"/>
<dbReference type="EMBL" id="KI393970">
    <property type="protein sequence ID" value="ERN05957.1"/>
    <property type="molecule type" value="Genomic_DNA"/>
</dbReference>
<dbReference type="InterPro" id="IPR046848">
    <property type="entry name" value="E_motif"/>
</dbReference>
<dbReference type="GO" id="GO:0003723">
    <property type="term" value="F:RNA binding"/>
    <property type="evidence" value="ECO:0007669"/>
    <property type="project" value="InterPro"/>
</dbReference>
<dbReference type="Pfam" id="PF20431">
    <property type="entry name" value="E_motif"/>
    <property type="match status" value="1"/>
</dbReference>
<dbReference type="InterPro" id="IPR011990">
    <property type="entry name" value="TPR-like_helical_dom_sf"/>
</dbReference>
<dbReference type="PROSITE" id="PS51375">
    <property type="entry name" value="PPR"/>
    <property type="match status" value="5"/>
</dbReference>
<feature type="repeat" description="PPR" evidence="2">
    <location>
        <begin position="193"/>
        <end position="223"/>
    </location>
</feature>
<gene>
    <name evidence="3" type="ORF">AMTR_s00145p00084930</name>
</gene>
<dbReference type="Pfam" id="PF13041">
    <property type="entry name" value="PPR_2"/>
    <property type="match status" value="3"/>
</dbReference>
<keyword evidence="1" id="KW-0677">Repeat</keyword>
<reference evidence="4" key="1">
    <citation type="journal article" date="2013" name="Science">
        <title>The Amborella genome and the evolution of flowering plants.</title>
        <authorList>
            <consortium name="Amborella Genome Project"/>
        </authorList>
    </citation>
    <scope>NUCLEOTIDE SEQUENCE [LARGE SCALE GENOMIC DNA]</scope>
</reference>
<sequence length="554" mass="61826">MKRFQCITSSLTTNSHQVSLFNSCLVRRQLNTISLPQTSPTPNLETQKIHAHLFKTGIPLHSSNLTQLVRSYCKLKSFTEAHKLFDEIAPGDLVSCTAIIGALARHGRGEEALCLFKRMHFLCIMPNQFTFGTVIHVCTNLCNLAAGEQLHGLLMRMGLQSDVFVGTALLDFYAKLGKINEAKSAFADIWEPNVVSFTALIMGYLKNEMIDDGLEVFRVMPNRNVVSWNAMIAGLSQAGHNEMALNLFVEMCREGERPNQSTYPCVFRAAANVAALGIGMHLHAHAVKLLDGFDVFVGNSLISFYAKCGNVEDGKLVFNQMQERNIVSWNALISGYAQNGQGSEGVNLFKEMCVSGFKPNSVTVLCLLFACNHGGLIEEGCAYFESVKRENPQLLGPKHYASMVDLLSRSGNFEKANKFLIDLPFDPGIGFWKSLLGGCQIHSNIDLSNYAAQRLLDLDPEDVSSYVMLSNVFAVMDQWQDVSKVRRLMKNKGMKRIPGCSWIEIRDKVHAFVNGDRRHPEIDEIYRALIECYLQLKEAGYAPKPLLKFECDVE</sequence>
<dbReference type="HOGENOM" id="CLU_002706_0_1_1"/>
<evidence type="ECO:0000313" key="3">
    <source>
        <dbReference type="EMBL" id="ERN05957.1"/>
    </source>
</evidence>
<dbReference type="PANTHER" id="PTHR47926">
    <property type="entry name" value="PENTATRICOPEPTIDE REPEAT-CONTAINING PROTEIN"/>
    <property type="match status" value="1"/>
</dbReference>
<dbReference type="InterPro" id="IPR002885">
    <property type="entry name" value="PPR_rpt"/>
</dbReference>
<accession>W1P7U7</accession>
<dbReference type="FunFam" id="1.25.40.10:FF:000158">
    <property type="entry name" value="pentatricopeptide repeat-containing protein At2g33680"/>
    <property type="match status" value="1"/>
</dbReference>
<dbReference type="Proteomes" id="UP000017836">
    <property type="component" value="Unassembled WGS sequence"/>
</dbReference>
<evidence type="ECO:0000313" key="4">
    <source>
        <dbReference type="Proteomes" id="UP000017836"/>
    </source>
</evidence>
<keyword evidence="4" id="KW-1185">Reference proteome</keyword>
<protein>
    <recommendedName>
        <fullName evidence="5">DYW domain-containing protein</fullName>
    </recommendedName>
</protein>
<dbReference type="Pfam" id="PF01535">
    <property type="entry name" value="PPR"/>
    <property type="match status" value="2"/>
</dbReference>
<dbReference type="Gene3D" id="1.25.40.10">
    <property type="entry name" value="Tetratricopeptide repeat domain"/>
    <property type="match status" value="4"/>
</dbReference>
<evidence type="ECO:0000256" key="1">
    <source>
        <dbReference type="ARBA" id="ARBA00022737"/>
    </source>
</evidence>
<dbReference type="OMA" id="FNGDCRH"/>
<evidence type="ECO:0008006" key="5">
    <source>
        <dbReference type="Google" id="ProtNLM"/>
    </source>
</evidence>
<dbReference type="AlphaFoldDB" id="W1P7U7"/>
<feature type="repeat" description="PPR" evidence="2">
    <location>
        <begin position="325"/>
        <end position="359"/>
    </location>
</feature>
<dbReference type="eggNOG" id="KOG4197">
    <property type="taxonomic scope" value="Eukaryota"/>
</dbReference>
<dbReference type="PANTHER" id="PTHR47926:SF357">
    <property type="entry name" value="PENTATRICOPEPTIDE REPEAT-CONTAINING PROTEIN"/>
    <property type="match status" value="1"/>
</dbReference>
<proteinExistence type="predicted"/>
<feature type="repeat" description="PPR" evidence="2">
    <location>
        <begin position="294"/>
        <end position="324"/>
    </location>
</feature>
<name>W1P7U7_AMBTC</name>